<name>A0ACC2TZW9_9FUNG</name>
<protein>
    <submittedName>
        <fullName evidence="1">Uncharacterized protein</fullName>
    </submittedName>
</protein>
<sequence>MKYLLCIASLSVLIQALPTFSNFKLGSYNPNVKYRDGNGKNTGGMTIQGVEETLIDAPLDDGETFGDDEELGMKDYEE</sequence>
<reference evidence="1" key="1">
    <citation type="submission" date="2022-04" db="EMBL/GenBank/DDBJ databases">
        <title>Genome of the entomopathogenic fungus Entomophthora muscae.</title>
        <authorList>
            <person name="Elya C."/>
            <person name="Lovett B.R."/>
            <person name="Lee E."/>
            <person name="Macias A.M."/>
            <person name="Hajek A.E."/>
            <person name="De Bivort B.L."/>
            <person name="Kasson M.T."/>
            <person name="De Fine Licht H.H."/>
            <person name="Stajich J.E."/>
        </authorList>
    </citation>
    <scope>NUCLEOTIDE SEQUENCE</scope>
    <source>
        <strain evidence="1">Berkeley</strain>
    </source>
</reference>
<dbReference type="EMBL" id="QTSX02001609">
    <property type="protein sequence ID" value="KAJ9080055.1"/>
    <property type="molecule type" value="Genomic_DNA"/>
</dbReference>
<keyword evidence="2" id="KW-1185">Reference proteome</keyword>
<comment type="caution">
    <text evidence="1">The sequence shown here is derived from an EMBL/GenBank/DDBJ whole genome shotgun (WGS) entry which is preliminary data.</text>
</comment>
<accession>A0ACC2TZW9</accession>
<gene>
    <name evidence="1" type="ORF">DSO57_1029057</name>
</gene>
<evidence type="ECO:0000313" key="2">
    <source>
        <dbReference type="Proteomes" id="UP001165960"/>
    </source>
</evidence>
<proteinExistence type="predicted"/>
<evidence type="ECO:0000313" key="1">
    <source>
        <dbReference type="EMBL" id="KAJ9080055.1"/>
    </source>
</evidence>
<organism evidence="1 2">
    <name type="scientific">Entomophthora muscae</name>
    <dbReference type="NCBI Taxonomy" id="34485"/>
    <lineage>
        <taxon>Eukaryota</taxon>
        <taxon>Fungi</taxon>
        <taxon>Fungi incertae sedis</taxon>
        <taxon>Zoopagomycota</taxon>
        <taxon>Entomophthoromycotina</taxon>
        <taxon>Entomophthoromycetes</taxon>
        <taxon>Entomophthorales</taxon>
        <taxon>Entomophthoraceae</taxon>
        <taxon>Entomophthora</taxon>
    </lineage>
</organism>
<dbReference type="Proteomes" id="UP001165960">
    <property type="component" value="Unassembled WGS sequence"/>
</dbReference>